<feature type="binding site" evidence="5 8">
    <location>
        <position position="274"/>
    </location>
    <ligand>
        <name>Ni(2+)</name>
        <dbReference type="ChEBI" id="CHEBI:49786"/>
        <label>2</label>
    </ligand>
</feature>
<dbReference type="EMBL" id="RBRB01000023">
    <property type="protein sequence ID" value="RMQ38487.1"/>
    <property type="molecule type" value="Genomic_DNA"/>
</dbReference>
<comment type="PTM">
    <text evidence="5">Carboxylation allows a single lysine to coordinate two nickel ions.</text>
</comment>
<sequence length="570" mass="61167">MATMTRKEYAAMYGPTTGDAVRLGDTSLLAEVEFDHSVPGDECLHGGGKTLRDGMGLMPGHDSADGALDMLICNALIIDPVIGIVKGDIGIKDGKIVAIGKAGNPQIMDGVHPQLICGVATTVRDAEGLIVTPGGIDVHVHFDSAQLCDHALAAGLTTLIGGSLGPITVGIDCGGEWNVGKMLQAAEAWPINFGFLGRGNSSKPESLLGQLRGGCLGLKIHEDWGAMPAVIDTCLKVADEYDFQVQLHTDTLNESGFLEDTLAAIGDRTIHMYHTEGAGGGHAPDIISVAGKSNCIPSSTNPTNPYTVNTFDEHLDMIMVCHHLNPDVPEDVAFAESRVRPQTIAAEDILHDTGAISILGSDSQGMGRINEVICRTWQLASKMKDQRGRLPEETTALGDNERIKRYIAKYTINAARVFGIDSYIGSLEPGKLADLVLWRPAFFGIKPELVVKGGFIVHGVMGDSAASLYTCEPLVMRPQWGAFGEAKQALSVNFVNRLAVEADTATRLGLKKKLLPAFGTRTLRKSDMPHNDACPDIRVDPQTFDVYADGERLYCEPVSEVPLAQRYMLR</sequence>
<feature type="domain" description="Urease" evidence="13">
    <location>
        <begin position="134"/>
        <end position="570"/>
    </location>
</feature>
<dbReference type="GO" id="GO:0016151">
    <property type="term" value="F:nickel cation binding"/>
    <property type="evidence" value="ECO:0007669"/>
    <property type="project" value="UniProtKB-UniRule"/>
</dbReference>
<evidence type="ECO:0000313" key="15">
    <source>
        <dbReference type="Proteomes" id="UP000273140"/>
    </source>
</evidence>
<feature type="binding site" evidence="5 10">
    <location>
        <position position="221"/>
    </location>
    <ligand>
        <name>substrate</name>
    </ligand>
</feature>
<dbReference type="SUPFAM" id="SSF51338">
    <property type="entry name" value="Composite domain of metallo-dependent hydrolases"/>
    <property type="match status" value="1"/>
</dbReference>
<feature type="binding site" evidence="5 8">
    <location>
        <position position="141"/>
    </location>
    <ligand>
        <name>Ni(2+)</name>
        <dbReference type="ChEBI" id="CHEBI:49786"/>
        <label>1</label>
    </ligand>
</feature>
<evidence type="ECO:0000259" key="13">
    <source>
        <dbReference type="PROSITE" id="PS51368"/>
    </source>
</evidence>
<dbReference type="InterPro" id="IPR005848">
    <property type="entry name" value="Urease_asu"/>
</dbReference>
<evidence type="ECO:0000256" key="1">
    <source>
        <dbReference type="ARBA" id="ARBA00004897"/>
    </source>
</evidence>
<evidence type="ECO:0000313" key="14">
    <source>
        <dbReference type="EMBL" id="RMQ38487.1"/>
    </source>
</evidence>
<feature type="binding site" evidence="5 8">
    <location>
        <position position="248"/>
    </location>
    <ligand>
        <name>Ni(2+)</name>
        <dbReference type="ChEBI" id="CHEBI:49786"/>
        <label>2</label>
    </ligand>
</feature>
<evidence type="ECO:0000256" key="10">
    <source>
        <dbReference type="PROSITE-ProRule" id="PRU00700"/>
    </source>
</evidence>
<dbReference type="PRINTS" id="PR01752">
    <property type="entry name" value="UREASE"/>
</dbReference>
<dbReference type="GO" id="GO:0005737">
    <property type="term" value="C:cytoplasm"/>
    <property type="evidence" value="ECO:0007669"/>
    <property type="project" value="UniProtKB-SubCell"/>
</dbReference>
<feature type="binding site" evidence="5 8">
    <location>
        <position position="139"/>
    </location>
    <ligand>
        <name>Ni(2+)</name>
        <dbReference type="ChEBI" id="CHEBI:49786"/>
        <label>1</label>
    </ligand>
</feature>
<dbReference type="PANTHER" id="PTHR43440">
    <property type="entry name" value="UREASE"/>
    <property type="match status" value="1"/>
</dbReference>
<dbReference type="InterPro" id="IPR050112">
    <property type="entry name" value="Urease_alpha_subunit"/>
</dbReference>
<dbReference type="InterPro" id="IPR011059">
    <property type="entry name" value="Metal-dep_hydrolase_composite"/>
</dbReference>
<evidence type="ECO:0000256" key="5">
    <source>
        <dbReference type="HAMAP-Rule" id="MF_01953"/>
    </source>
</evidence>
<keyword evidence="2 5" id="KW-0533">Nickel</keyword>
<comment type="subunit">
    <text evidence="5">May form a heterohexamer of 3 UreC (alpha) and 3 UreAB (gamma/beta) subunits. May also form a heterotrimer of UreA (gamma), UreB (beta) and UreC (alpha) subunits. Three heterotrimers associate to form the active enzyme.</text>
</comment>
<comment type="similarity">
    <text evidence="5 12">Belongs to the metallo-dependent hydrolases superfamily. Urease alpha subunit family.</text>
</comment>
<dbReference type="GO" id="GO:0009039">
    <property type="term" value="F:urease activity"/>
    <property type="evidence" value="ECO:0007669"/>
    <property type="project" value="UniProtKB-UniRule"/>
</dbReference>
<accession>A0A3M4LAK3</accession>
<dbReference type="InterPro" id="IPR032466">
    <property type="entry name" value="Metal_Hydrolase"/>
</dbReference>
<feature type="binding site" description="via carbamate group" evidence="5 8">
    <location>
        <position position="219"/>
    </location>
    <ligand>
        <name>Ni(2+)</name>
        <dbReference type="ChEBI" id="CHEBI:49786"/>
        <label>1</label>
    </ligand>
</feature>
<dbReference type="AlphaFoldDB" id="A0A3M4LAK3"/>
<dbReference type="SUPFAM" id="SSF51556">
    <property type="entry name" value="Metallo-dependent hydrolases"/>
    <property type="match status" value="1"/>
</dbReference>
<evidence type="ECO:0000256" key="11">
    <source>
        <dbReference type="RuleBase" id="RU000510"/>
    </source>
</evidence>
<evidence type="ECO:0000256" key="4">
    <source>
        <dbReference type="ARBA" id="ARBA00022801"/>
    </source>
</evidence>
<keyword evidence="4 5" id="KW-0378">Hydrolase</keyword>
<evidence type="ECO:0000256" key="2">
    <source>
        <dbReference type="ARBA" id="ARBA00022596"/>
    </source>
</evidence>
<dbReference type="CDD" id="cd00375">
    <property type="entry name" value="Urease_alpha"/>
    <property type="match status" value="1"/>
</dbReference>
<organism evidence="14 15">
    <name type="scientific">Pseudomonas syringae pv. actinidiae</name>
    <dbReference type="NCBI Taxonomy" id="103796"/>
    <lineage>
        <taxon>Bacteria</taxon>
        <taxon>Pseudomonadati</taxon>
        <taxon>Pseudomonadota</taxon>
        <taxon>Gammaproteobacteria</taxon>
        <taxon>Pseudomonadales</taxon>
        <taxon>Pseudomonadaceae</taxon>
        <taxon>Pseudomonas</taxon>
        <taxon>Pseudomonas syringae</taxon>
    </lineage>
</organism>
<evidence type="ECO:0000256" key="8">
    <source>
        <dbReference type="PIRSR" id="PIRSR611612-51"/>
    </source>
</evidence>
<evidence type="ECO:0000256" key="7">
    <source>
        <dbReference type="PIRSR" id="PIRSR611612-50"/>
    </source>
</evidence>
<dbReference type="GO" id="GO:0043419">
    <property type="term" value="P:urea catabolic process"/>
    <property type="evidence" value="ECO:0007669"/>
    <property type="project" value="UniProtKB-UniRule"/>
</dbReference>
<dbReference type="PROSITE" id="PS51368">
    <property type="entry name" value="UREASE_3"/>
    <property type="match status" value="1"/>
</dbReference>
<evidence type="ECO:0000256" key="6">
    <source>
        <dbReference type="NCBIfam" id="TIGR01792"/>
    </source>
</evidence>
<keyword evidence="5 10" id="KW-0963">Cytoplasm</keyword>
<feature type="binding site" evidence="5 8">
    <location>
        <position position="362"/>
    </location>
    <ligand>
        <name>Ni(2+)</name>
        <dbReference type="ChEBI" id="CHEBI:49786"/>
        <label>1</label>
    </ligand>
</feature>
<dbReference type="EC" id="3.5.1.5" evidence="5 6"/>
<dbReference type="NCBIfam" id="TIGR01792">
    <property type="entry name" value="urease_alph"/>
    <property type="match status" value="1"/>
</dbReference>
<name>A0A3M4LAK3_PSESF</name>
<feature type="modified residue" description="N6-carboxylysine" evidence="5 7">
    <location>
        <position position="219"/>
    </location>
</feature>
<dbReference type="HAMAP" id="MF_01953">
    <property type="entry name" value="Urease_alpha"/>
    <property type="match status" value="1"/>
</dbReference>
<dbReference type="PANTHER" id="PTHR43440:SF1">
    <property type="entry name" value="UREASE"/>
    <property type="match status" value="1"/>
</dbReference>
<comment type="subcellular location">
    <subcellularLocation>
        <location evidence="5 10">Cytoplasm</location>
    </subcellularLocation>
</comment>
<proteinExistence type="inferred from homology"/>
<dbReference type="InterPro" id="IPR017950">
    <property type="entry name" value="Urease_AS"/>
</dbReference>
<comment type="catalytic activity">
    <reaction evidence="5 11">
        <text>urea + 2 H2O + H(+) = hydrogencarbonate + 2 NH4(+)</text>
        <dbReference type="Rhea" id="RHEA:20557"/>
        <dbReference type="ChEBI" id="CHEBI:15377"/>
        <dbReference type="ChEBI" id="CHEBI:15378"/>
        <dbReference type="ChEBI" id="CHEBI:16199"/>
        <dbReference type="ChEBI" id="CHEBI:17544"/>
        <dbReference type="ChEBI" id="CHEBI:28938"/>
        <dbReference type="EC" id="3.5.1.5"/>
    </reaction>
</comment>
<evidence type="ECO:0000256" key="12">
    <source>
        <dbReference type="RuleBase" id="RU004158"/>
    </source>
</evidence>
<dbReference type="Pfam" id="PF01979">
    <property type="entry name" value="Amidohydro_1"/>
    <property type="match status" value="1"/>
</dbReference>
<protein>
    <recommendedName>
        <fullName evidence="5 6">Urease subunit alpha</fullName>
        <ecNumber evidence="5 6">3.5.1.5</ecNumber>
    </recommendedName>
    <alternativeName>
        <fullName evidence="5">Urea amidohydrolase subunit alpha</fullName>
    </alternativeName>
</protein>
<keyword evidence="3 5" id="KW-0479">Metal-binding</keyword>
<dbReference type="InterPro" id="IPR011612">
    <property type="entry name" value="Urease_alpha_N_dom"/>
</dbReference>
<comment type="caution">
    <text evidence="14">The sequence shown here is derived from an EMBL/GenBank/DDBJ whole genome shotgun (WGS) entry which is preliminary data.</text>
</comment>
<gene>
    <name evidence="5" type="primary">ureC</name>
    <name evidence="14" type="ORF">ALQ07_03838</name>
</gene>
<dbReference type="Gene3D" id="2.30.40.10">
    <property type="entry name" value="Urease, subunit C, domain 1"/>
    <property type="match status" value="1"/>
</dbReference>
<dbReference type="Proteomes" id="UP000273140">
    <property type="component" value="Unassembled WGS sequence"/>
</dbReference>
<dbReference type="InterPro" id="IPR006680">
    <property type="entry name" value="Amidohydro-rel"/>
</dbReference>
<comment type="pathway">
    <text evidence="1 5">Nitrogen metabolism; urea degradation; CO(2) and NH(3) from urea (urease route): step 1/1.</text>
</comment>
<dbReference type="InterPro" id="IPR017951">
    <property type="entry name" value="Urease_asu_c"/>
</dbReference>
<evidence type="ECO:0000256" key="9">
    <source>
        <dbReference type="PIRSR" id="PIRSR611612-52"/>
    </source>
</evidence>
<dbReference type="UniPathway" id="UPA00258">
    <property type="reaction ID" value="UER00370"/>
</dbReference>
<dbReference type="Gene3D" id="3.20.20.140">
    <property type="entry name" value="Metal-dependent hydrolases"/>
    <property type="match status" value="1"/>
</dbReference>
<evidence type="ECO:0000256" key="3">
    <source>
        <dbReference type="ARBA" id="ARBA00022723"/>
    </source>
</evidence>
<comment type="cofactor">
    <cofactor evidence="5 8 11">
        <name>Ni cation</name>
        <dbReference type="ChEBI" id="CHEBI:25516"/>
    </cofactor>
    <text evidence="5 8 11">Binds 2 nickel ions per subunit.</text>
</comment>
<dbReference type="PROSITE" id="PS00145">
    <property type="entry name" value="UREASE_2"/>
    <property type="match status" value="1"/>
</dbReference>
<reference evidence="14 15" key="1">
    <citation type="submission" date="2018-08" db="EMBL/GenBank/DDBJ databases">
        <title>Recombination of ecologically and evolutionarily significant loci maintains genetic cohesion in the Pseudomonas syringae species complex.</title>
        <authorList>
            <person name="Dillon M."/>
            <person name="Thakur S."/>
            <person name="Almeida R.N.D."/>
            <person name="Weir B.S."/>
            <person name="Guttman D.S."/>
        </authorList>
    </citation>
    <scope>NUCLEOTIDE SEQUENCE [LARGE SCALE GENOMIC DNA]</scope>
    <source>
        <strain evidence="14 15">ICMP 19074</strain>
    </source>
</reference>
<comment type="PTM">
    <text evidence="7">Carbamylation allows a single lysine to coordinate two nickel ions.</text>
</comment>
<feature type="active site" description="Proton donor" evidence="5 9">
    <location>
        <position position="322"/>
    </location>
</feature>
<dbReference type="NCBIfam" id="NF009686">
    <property type="entry name" value="PRK13207.1"/>
    <property type="match status" value="1"/>
</dbReference>
<feature type="binding site" description="via carbamate group" evidence="5 8">
    <location>
        <position position="219"/>
    </location>
    <ligand>
        <name>Ni(2+)</name>
        <dbReference type="ChEBI" id="CHEBI:49786"/>
        <label>2</label>
    </ligand>
</feature>
<dbReference type="RefSeq" id="WP_017700893.1">
    <property type="nucleotide sequence ID" value="NZ_RBRB01000023.1"/>
</dbReference>
<dbReference type="Pfam" id="PF00449">
    <property type="entry name" value="Urease_alpha"/>
    <property type="match status" value="1"/>
</dbReference>